<accession>A0A6J5QQQ4</accession>
<dbReference type="EMBL" id="LR797036">
    <property type="protein sequence ID" value="CAB4183328.1"/>
    <property type="molecule type" value="Genomic_DNA"/>
</dbReference>
<organism evidence="1">
    <name type="scientific">uncultured Caudovirales phage</name>
    <dbReference type="NCBI Taxonomy" id="2100421"/>
    <lineage>
        <taxon>Viruses</taxon>
        <taxon>Duplodnaviria</taxon>
        <taxon>Heunggongvirae</taxon>
        <taxon>Uroviricota</taxon>
        <taxon>Caudoviricetes</taxon>
        <taxon>Peduoviridae</taxon>
        <taxon>Maltschvirus</taxon>
        <taxon>Maltschvirus maltsch</taxon>
    </lineage>
</organism>
<proteinExistence type="predicted"/>
<evidence type="ECO:0000313" key="2">
    <source>
        <dbReference type="EMBL" id="CAB4198964.1"/>
    </source>
</evidence>
<gene>
    <name evidence="1" type="ORF">UFOVP1083_48</name>
    <name evidence="2" type="ORF">UFOVP1327_5</name>
</gene>
<reference evidence="1" key="1">
    <citation type="submission" date="2020-05" db="EMBL/GenBank/DDBJ databases">
        <authorList>
            <person name="Chiriac C."/>
            <person name="Salcher M."/>
            <person name="Ghai R."/>
            <person name="Kavagutti S V."/>
        </authorList>
    </citation>
    <scope>NUCLEOTIDE SEQUENCE</scope>
</reference>
<sequence length="102" mass="11668">MAEGNYSPEPFDDETNHKQLVWEDFLARSVEAGNKAIEWLELEDYADDELSDDELEAIYSERWQSTGDVVISAFNFLWPEIESLAIKLGVPFQPEISEINGI</sequence>
<protein>
    <submittedName>
        <fullName evidence="1">Uncharacterized protein</fullName>
    </submittedName>
</protein>
<dbReference type="EMBL" id="LR797277">
    <property type="protein sequence ID" value="CAB4198964.1"/>
    <property type="molecule type" value="Genomic_DNA"/>
</dbReference>
<evidence type="ECO:0000313" key="1">
    <source>
        <dbReference type="EMBL" id="CAB4183328.1"/>
    </source>
</evidence>
<name>A0A6J5QQQ4_9CAUD</name>